<keyword evidence="1 7" id="KW-0808">Transferase</keyword>
<dbReference type="EC" id="2.7.6.2" evidence="5"/>
<dbReference type="EMBL" id="JABSNO010000006">
    <property type="protein sequence ID" value="NRS92007.1"/>
    <property type="molecule type" value="Genomic_DNA"/>
</dbReference>
<dbReference type="RefSeq" id="WP_173778627.1">
    <property type="nucleotide sequence ID" value="NZ_JABSNO010000006.1"/>
</dbReference>
<dbReference type="PANTHER" id="PTHR41299">
    <property type="entry name" value="THIAMINE PYROPHOSPHOKINASE"/>
    <property type="match status" value="1"/>
</dbReference>
<dbReference type="GO" id="GO:0009229">
    <property type="term" value="P:thiamine diphosphate biosynthetic process"/>
    <property type="evidence" value="ECO:0007669"/>
    <property type="project" value="InterPro"/>
</dbReference>
<dbReference type="AlphaFoldDB" id="A0A8J8G8Q4"/>
<dbReference type="InterPro" id="IPR036371">
    <property type="entry name" value="TPK_B1-bd_sf"/>
</dbReference>
<gene>
    <name evidence="7" type="ORF">HNQ03_001074</name>
</gene>
<dbReference type="SUPFAM" id="SSF63999">
    <property type="entry name" value="Thiamin pyrophosphokinase, catalytic domain"/>
    <property type="match status" value="1"/>
</dbReference>
<dbReference type="GO" id="GO:0016301">
    <property type="term" value="F:kinase activity"/>
    <property type="evidence" value="ECO:0007669"/>
    <property type="project" value="UniProtKB-KW"/>
</dbReference>
<name>A0A8J8G8Q4_9FLAO</name>
<keyword evidence="8" id="KW-1185">Reference proteome</keyword>
<feature type="domain" description="Thiamin pyrophosphokinase thiamin-binding" evidence="6">
    <location>
        <begin position="141"/>
        <end position="206"/>
    </location>
</feature>
<dbReference type="InterPro" id="IPR006282">
    <property type="entry name" value="Thi_PPkinase"/>
</dbReference>
<comment type="caution">
    <text evidence="7">The sequence shown here is derived from an EMBL/GenBank/DDBJ whole genome shotgun (WGS) entry which is preliminary data.</text>
</comment>
<organism evidence="7 8">
    <name type="scientific">Frigoriflavimonas asaccharolytica</name>
    <dbReference type="NCBI Taxonomy" id="2735899"/>
    <lineage>
        <taxon>Bacteria</taxon>
        <taxon>Pseudomonadati</taxon>
        <taxon>Bacteroidota</taxon>
        <taxon>Flavobacteriia</taxon>
        <taxon>Flavobacteriales</taxon>
        <taxon>Weeksellaceae</taxon>
        <taxon>Frigoriflavimonas</taxon>
    </lineage>
</organism>
<dbReference type="Pfam" id="PF04263">
    <property type="entry name" value="TPK_catalytic"/>
    <property type="match status" value="1"/>
</dbReference>
<evidence type="ECO:0000256" key="3">
    <source>
        <dbReference type="ARBA" id="ARBA00022777"/>
    </source>
</evidence>
<accession>A0A8J8G8Q4</accession>
<reference evidence="7" key="1">
    <citation type="submission" date="2020-05" db="EMBL/GenBank/DDBJ databases">
        <title>Genomic Encyclopedia of Type Strains, Phase IV (KMG-V): Genome sequencing to study the core and pangenomes of soil and plant-associated prokaryotes.</title>
        <authorList>
            <person name="Whitman W."/>
        </authorList>
    </citation>
    <scope>NUCLEOTIDE SEQUENCE</scope>
    <source>
        <strain evidence="7">16F</strain>
    </source>
</reference>
<dbReference type="InterPro" id="IPR007373">
    <property type="entry name" value="Thiamin_PyroPKinase_B1-bd"/>
</dbReference>
<evidence type="ECO:0000256" key="1">
    <source>
        <dbReference type="ARBA" id="ARBA00022679"/>
    </source>
</evidence>
<dbReference type="GO" id="GO:0030975">
    <property type="term" value="F:thiamine binding"/>
    <property type="evidence" value="ECO:0007669"/>
    <property type="project" value="InterPro"/>
</dbReference>
<dbReference type="SMART" id="SM00983">
    <property type="entry name" value="TPK_B1_binding"/>
    <property type="match status" value="1"/>
</dbReference>
<dbReference type="GO" id="GO:0006772">
    <property type="term" value="P:thiamine metabolic process"/>
    <property type="evidence" value="ECO:0007669"/>
    <property type="project" value="UniProtKB-UniRule"/>
</dbReference>
<evidence type="ECO:0000256" key="5">
    <source>
        <dbReference type="NCBIfam" id="TIGR01378"/>
    </source>
</evidence>
<proteinExistence type="predicted"/>
<dbReference type="PANTHER" id="PTHR41299:SF1">
    <property type="entry name" value="THIAMINE PYROPHOSPHOKINASE"/>
    <property type="match status" value="1"/>
</dbReference>
<protein>
    <recommendedName>
        <fullName evidence="5">Thiamine diphosphokinase</fullName>
        <ecNumber evidence="5">2.7.6.2</ecNumber>
    </recommendedName>
</protein>
<dbReference type="InterPro" id="IPR053149">
    <property type="entry name" value="TPK"/>
</dbReference>
<keyword evidence="4" id="KW-0067">ATP-binding</keyword>
<dbReference type="NCBIfam" id="TIGR01378">
    <property type="entry name" value="thi_PPkinase"/>
    <property type="match status" value="1"/>
</dbReference>
<dbReference type="InterPro" id="IPR036759">
    <property type="entry name" value="TPK_catalytic_sf"/>
</dbReference>
<evidence type="ECO:0000256" key="4">
    <source>
        <dbReference type="ARBA" id="ARBA00022840"/>
    </source>
</evidence>
<dbReference type="Pfam" id="PF04265">
    <property type="entry name" value="TPK_B1_binding"/>
    <property type="match status" value="1"/>
</dbReference>
<sequence length="212" mass="24696">MKKALLFLNGEPPKCLPNFTEYNFITCTDGAFLYLKERNFPVKKLDFISGDFDKRNKEEEHFSELIAYEHLNFIHTPDQNKTDFEKNLEILIQKKITDVDIYGGSGKEMDHFLGNLSVALKFKDQIKITFFDEFSSYFFAEKQTVLEDVKDKMISLYPFPSVENITTKGLNWELENATLNQLDKISTRNFAKENLVEVTFEEGNLLIFVDVN</sequence>
<evidence type="ECO:0000256" key="2">
    <source>
        <dbReference type="ARBA" id="ARBA00022741"/>
    </source>
</evidence>
<dbReference type="Proteomes" id="UP000610746">
    <property type="component" value="Unassembled WGS sequence"/>
</dbReference>
<evidence type="ECO:0000313" key="8">
    <source>
        <dbReference type="Proteomes" id="UP000610746"/>
    </source>
</evidence>
<evidence type="ECO:0000313" key="7">
    <source>
        <dbReference type="EMBL" id="NRS92007.1"/>
    </source>
</evidence>
<evidence type="ECO:0000259" key="6">
    <source>
        <dbReference type="SMART" id="SM00983"/>
    </source>
</evidence>
<keyword evidence="2" id="KW-0547">Nucleotide-binding</keyword>
<dbReference type="Gene3D" id="3.40.50.10240">
    <property type="entry name" value="Thiamin pyrophosphokinase, catalytic domain"/>
    <property type="match status" value="1"/>
</dbReference>
<dbReference type="CDD" id="cd07995">
    <property type="entry name" value="TPK"/>
    <property type="match status" value="1"/>
</dbReference>
<dbReference type="SUPFAM" id="SSF63862">
    <property type="entry name" value="Thiamin pyrophosphokinase, substrate-binding domain"/>
    <property type="match status" value="1"/>
</dbReference>
<dbReference type="GO" id="GO:0004788">
    <property type="term" value="F:thiamine diphosphokinase activity"/>
    <property type="evidence" value="ECO:0007669"/>
    <property type="project" value="UniProtKB-UniRule"/>
</dbReference>
<dbReference type="InterPro" id="IPR007371">
    <property type="entry name" value="TPK_catalytic"/>
</dbReference>
<keyword evidence="3" id="KW-0418">Kinase</keyword>
<dbReference type="GO" id="GO:0005524">
    <property type="term" value="F:ATP binding"/>
    <property type="evidence" value="ECO:0007669"/>
    <property type="project" value="UniProtKB-KW"/>
</dbReference>